<dbReference type="InterPro" id="IPR009000">
    <property type="entry name" value="Transl_B-barrel_sf"/>
</dbReference>
<comment type="caution">
    <text evidence="12">The sequence shown here is derived from an EMBL/GenBank/DDBJ whole genome shotgun (WGS) entry which is preliminary data.</text>
</comment>
<dbReference type="Gene3D" id="2.40.30.10">
    <property type="entry name" value="Translation factors"/>
    <property type="match status" value="2"/>
</dbReference>
<evidence type="ECO:0000256" key="10">
    <source>
        <dbReference type="HAMAP-Rule" id="MF_00118"/>
    </source>
</evidence>
<evidence type="ECO:0000256" key="7">
    <source>
        <dbReference type="ARBA" id="ARBA00022917"/>
    </source>
</evidence>
<dbReference type="InterPro" id="IPR004541">
    <property type="entry name" value="Transl_elong_EFTu/EF1A_bac/org"/>
</dbReference>
<dbReference type="CDD" id="cd03707">
    <property type="entry name" value="EFTU_III"/>
    <property type="match status" value="1"/>
</dbReference>
<dbReference type="NCBIfam" id="NF009373">
    <property type="entry name" value="PRK12736.1"/>
    <property type="match status" value="1"/>
</dbReference>
<dbReference type="InterPro" id="IPR033720">
    <property type="entry name" value="EFTU_2"/>
</dbReference>
<evidence type="ECO:0000313" key="13">
    <source>
        <dbReference type="Proteomes" id="UP000250462"/>
    </source>
</evidence>
<dbReference type="InterPro" id="IPR009001">
    <property type="entry name" value="Transl_elong_EF1A/Init_IF2_C"/>
</dbReference>
<evidence type="ECO:0000256" key="6">
    <source>
        <dbReference type="ARBA" id="ARBA00022842"/>
    </source>
</evidence>
<dbReference type="AlphaFoldDB" id="A0A329QBN1"/>
<evidence type="ECO:0000256" key="9">
    <source>
        <dbReference type="ARBA" id="ARBA00029554"/>
    </source>
</evidence>
<name>A0A329QBN1_9ACTN</name>
<dbReference type="HAMAP" id="MF_00118_B">
    <property type="entry name" value="EF_Tu_B"/>
    <property type="match status" value="1"/>
</dbReference>
<dbReference type="SUPFAM" id="SSF50465">
    <property type="entry name" value="EF-Tu/eEF-1alpha/eIF2-gamma C-terminal domain"/>
    <property type="match status" value="1"/>
</dbReference>
<dbReference type="Pfam" id="PF03144">
    <property type="entry name" value="GTP_EFTU_D2"/>
    <property type="match status" value="1"/>
</dbReference>
<dbReference type="RefSeq" id="WP_112260224.1">
    <property type="nucleotide sequence ID" value="NZ_QMIG01000037.1"/>
</dbReference>
<comment type="catalytic activity">
    <reaction evidence="10">
        <text>GTP + H2O = GDP + phosphate + H(+)</text>
        <dbReference type="Rhea" id="RHEA:19669"/>
        <dbReference type="ChEBI" id="CHEBI:15377"/>
        <dbReference type="ChEBI" id="CHEBI:15378"/>
        <dbReference type="ChEBI" id="CHEBI:37565"/>
        <dbReference type="ChEBI" id="CHEBI:43474"/>
        <dbReference type="ChEBI" id="CHEBI:58189"/>
        <dbReference type="EC" id="3.6.5.3"/>
    </reaction>
</comment>
<comment type="subunit">
    <text evidence="10">Monomer.</text>
</comment>
<keyword evidence="5 10" id="KW-0378">Hydrolase</keyword>
<dbReference type="GO" id="GO:0003746">
    <property type="term" value="F:translation elongation factor activity"/>
    <property type="evidence" value="ECO:0007669"/>
    <property type="project" value="UniProtKB-UniRule"/>
</dbReference>
<gene>
    <name evidence="10 12" type="primary">tuf</name>
    <name evidence="12" type="ORF">DPM12_20520</name>
</gene>
<dbReference type="FunFam" id="3.40.50.300:FF:000003">
    <property type="entry name" value="Elongation factor Tu"/>
    <property type="match status" value="1"/>
</dbReference>
<evidence type="ECO:0000256" key="4">
    <source>
        <dbReference type="ARBA" id="ARBA00022768"/>
    </source>
</evidence>
<protein>
    <recommendedName>
        <fullName evidence="9 10">Elongation factor Tu</fullName>
        <shortName evidence="10">EF-Tu</shortName>
        <ecNumber evidence="10">3.6.5.3</ecNumber>
    </recommendedName>
</protein>
<comment type="similarity">
    <text evidence="1 10">Belongs to the TRAFAC class translation factor GTPase superfamily. Classic translation factor GTPase family. EF-Tu/EF-1A subfamily.</text>
</comment>
<dbReference type="NCBIfam" id="NF009372">
    <property type="entry name" value="PRK12735.1"/>
    <property type="match status" value="1"/>
</dbReference>
<dbReference type="Pfam" id="PF03143">
    <property type="entry name" value="GTP_EFTU_D3"/>
    <property type="match status" value="1"/>
</dbReference>
<dbReference type="EC" id="3.6.5.3" evidence="10"/>
<keyword evidence="6 10" id="KW-0460">Magnesium</keyword>
<keyword evidence="2 10" id="KW-0963">Cytoplasm</keyword>
<dbReference type="PROSITE" id="PS51722">
    <property type="entry name" value="G_TR_2"/>
    <property type="match status" value="1"/>
</dbReference>
<evidence type="ECO:0000256" key="8">
    <source>
        <dbReference type="ARBA" id="ARBA00023134"/>
    </source>
</evidence>
<keyword evidence="8 10" id="KW-0342">GTP-binding</keyword>
<evidence type="ECO:0000256" key="5">
    <source>
        <dbReference type="ARBA" id="ARBA00022801"/>
    </source>
</evidence>
<dbReference type="PRINTS" id="PR00315">
    <property type="entry name" value="ELONGATNFCT"/>
</dbReference>
<dbReference type="InterPro" id="IPR041709">
    <property type="entry name" value="EF-Tu_GTP-bd"/>
</dbReference>
<evidence type="ECO:0000313" key="12">
    <source>
        <dbReference type="EMBL" id="RAW09657.1"/>
    </source>
</evidence>
<dbReference type="InterPro" id="IPR005225">
    <property type="entry name" value="Small_GTP-bd"/>
</dbReference>
<dbReference type="EMBL" id="QMIG01000037">
    <property type="protein sequence ID" value="RAW09657.1"/>
    <property type="molecule type" value="Genomic_DNA"/>
</dbReference>
<evidence type="ECO:0000256" key="2">
    <source>
        <dbReference type="ARBA" id="ARBA00022490"/>
    </source>
</evidence>
<keyword evidence="13" id="KW-1185">Reference proteome</keyword>
<dbReference type="InterPro" id="IPR027417">
    <property type="entry name" value="P-loop_NTPase"/>
</dbReference>
<dbReference type="GO" id="GO:0000287">
    <property type="term" value="F:magnesium ion binding"/>
    <property type="evidence" value="ECO:0007669"/>
    <property type="project" value="UniProtKB-UniRule"/>
</dbReference>
<keyword evidence="7 10" id="KW-0648">Protein biosynthesis</keyword>
<dbReference type="NCBIfam" id="TIGR00231">
    <property type="entry name" value="small_GTP"/>
    <property type="match status" value="1"/>
</dbReference>
<keyword evidence="3 10" id="KW-0547">Nucleotide-binding</keyword>
<comment type="subcellular location">
    <subcellularLocation>
        <location evidence="10">Cytoplasm</location>
    </subcellularLocation>
</comment>
<dbReference type="GO" id="GO:0005829">
    <property type="term" value="C:cytosol"/>
    <property type="evidence" value="ECO:0007669"/>
    <property type="project" value="TreeGrafter"/>
</dbReference>
<reference evidence="12 13" key="1">
    <citation type="submission" date="2018-06" db="EMBL/GenBank/DDBJ databases">
        <title>Phytoactinopolyspora halophila sp. nov., a novel halophilic actinomycete isolated from a saline soil in China.</title>
        <authorList>
            <person name="Tang S.-K."/>
        </authorList>
    </citation>
    <scope>NUCLEOTIDE SEQUENCE [LARGE SCALE GENOMIC DNA]</scope>
    <source>
        <strain evidence="12 13">YIM 96934</strain>
    </source>
</reference>
<dbReference type="PANTHER" id="PTHR43721:SF22">
    <property type="entry name" value="ELONGATION FACTOR TU, MITOCHONDRIAL"/>
    <property type="match status" value="1"/>
</dbReference>
<dbReference type="CDD" id="cd03697">
    <property type="entry name" value="EFTU_II"/>
    <property type="match status" value="1"/>
</dbReference>
<dbReference type="GO" id="GO:0005525">
    <property type="term" value="F:GTP binding"/>
    <property type="evidence" value="ECO:0007669"/>
    <property type="project" value="UniProtKB-UniRule"/>
</dbReference>
<dbReference type="Pfam" id="PF00009">
    <property type="entry name" value="GTP_EFTU"/>
    <property type="match status" value="1"/>
</dbReference>
<sequence length="399" mass="44006">MAKAKFERSKPHVNIGTIGHVDHGKTTLTAAITKILHEKYPELNAAMPFDDIDKAPEEKQRGITINIAHVEYQTDKRHYAHVDAPGHADYIKNMITGAAQMDGSILVVAATDGPMPQTKEHVLLARQVGVPYILVALNKADMVDDPEILELVELEVRELLTEYEFPGDDVPVIRVSALKALEGDAEWVKSIEDLMDAVDENIPDPVRQDDKPFLMPIEDVFTITGRGTVVTGRVERGVLKPNEDVELVGIRPGQAQKTAVTAIEMFRKILDEARAGENVGLLLRGTKKDDVERGMVVTKPGTTTPHTEFEATVYILSKDEGGRHTPFFNNYRPQFYFRTTDVTGVVTLPDGPDAMVMPGDDTTMQVELIQPVAMEEGLKFAIREGGRTVGAGHVTKIIK</sequence>
<feature type="binding site" evidence="10">
    <location>
        <position position="26"/>
    </location>
    <ligand>
        <name>Mg(2+)</name>
        <dbReference type="ChEBI" id="CHEBI:18420"/>
    </ligand>
</feature>
<dbReference type="PANTHER" id="PTHR43721">
    <property type="entry name" value="ELONGATION FACTOR TU-RELATED"/>
    <property type="match status" value="1"/>
</dbReference>
<comment type="function">
    <text evidence="10">GTP hydrolase that promotes the GTP-dependent binding of aminoacyl-tRNA to the A-site of ribosomes during protein biosynthesis.</text>
</comment>
<accession>A0A329QBN1</accession>
<proteinExistence type="inferred from homology"/>
<dbReference type="OrthoDB" id="9803139at2"/>
<keyword evidence="10" id="KW-0479">Metal-binding</keyword>
<feature type="binding site" evidence="10">
    <location>
        <begin position="83"/>
        <end position="87"/>
    </location>
    <ligand>
        <name>GTP</name>
        <dbReference type="ChEBI" id="CHEBI:37565"/>
    </ligand>
</feature>
<keyword evidence="4 10" id="KW-0251">Elongation factor</keyword>
<evidence type="ECO:0000256" key="1">
    <source>
        <dbReference type="ARBA" id="ARBA00007249"/>
    </source>
</evidence>
<dbReference type="PROSITE" id="PS00301">
    <property type="entry name" value="G_TR_1"/>
    <property type="match status" value="1"/>
</dbReference>
<evidence type="ECO:0000259" key="11">
    <source>
        <dbReference type="PROSITE" id="PS51722"/>
    </source>
</evidence>
<dbReference type="NCBIfam" id="TIGR00485">
    <property type="entry name" value="EF-Tu"/>
    <property type="match status" value="1"/>
</dbReference>
<dbReference type="CDD" id="cd01884">
    <property type="entry name" value="EF_Tu"/>
    <property type="match status" value="1"/>
</dbReference>
<feature type="binding site" evidence="10">
    <location>
        <begin position="19"/>
        <end position="26"/>
    </location>
    <ligand>
        <name>GTP</name>
        <dbReference type="ChEBI" id="CHEBI:37565"/>
    </ligand>
</feature>
<dbReference type="NCBIfam" id="NF000766">
    <property type="entry name" value="PRK00049.1"/>
    <property type="match status" value="1"/>
</dbReference>
<dbReference type="SUPFAM" id="SSF52540">
    <property type="entry name" value="P-loop containing nucleoside triphosphate hydrolases"/>
    <property type="match status" value="1"/>
</dbReference>
<dbReference type="InterPro" id="IPR050055">
    <property type="entry name" value="EF-Tu_GTPase"/>
</dbReference>
<dbReference type="Gene3D" id="3.40.50.300">
    <property type="entry name" value="P-loop containing nucleotide triphosphate hydrolases"/>
    <property type="match status" value="1"/>
</dbReference>
<dbReference type="InterPro" id="IPR004160">
    <property type="entry name" value="Transl_elong_EFTu/EF1A_C"/>
</dbReference>
<evidence type="ECO:0000256" key="3">
    <source>
        <dbReference type="ARBA" id="ARBA00022741"/>
    </source>
</evidence>
<dbReference type="InterPro" id="IPR000795">
    <property type="entry name" value="T_Tr_GTP-bd_dom"/>
</dbReference>
<feature type="domain" description="Tr-type G" evidence="11">
    <location>
        <begin position="10"/>
        <end position="206"/>
    </location>
</feature>
<dbReference type="GO" id="GO:0003924">
    <property type="term" value="F:GTPase activity"/>
    <property type="evidence" value="ECO:0007669"/>
    <property type="project" value="UniProtKB-UniRule"/>
</dbReference>
<dbReference type="SUPFAM" id="SSF50447">
    <property type="entry name" value="Translation proteins"/>
    <property type="match status" value="1"/>
</dbReference>
<feature type="binding site" evidence="10">
    <location>
        <begin position="138"/>
        <end position="141"/>
    </location>
    <ligand>
        <name>GTP</name>
        <dbReference type="ChEBI" id="CHEBI:37565"/>
    </ligand>
</feature>
<organism evidence="12 13">
    <name type="scientific">Phytoactinopolyspora halophila</name>
    <dbReference type="NCBI Taxonomy" id="1981511"/>
    <lineage>
        <taxon>Bacteria</taxon>
        <taxon>Bacillati</taxon>
        <taxon>Actinomycetota</taxon>
        <taxon>Actinomycetes</taxon>
        <taxon>Jiangellales</taxon>
        <taxon>Jiangellaceae</taxon>
        <taxon>Phytoactinopolyspora</taxon>
    </lineage>
</organism>
<dbReference type="InterPro" id="IPR004161">
    <property type="entry name" value="EFTu-like_2"/>
</dbReference>
<dbReference type="InterPro" id="IPR031157">
    <property type="entry name" value="G_TR_CS"/>
</dbReference>
<dbReference type="FunFam" id="2.40.30.10:FF:000001">
    <property type="entry name" value="Elongation factor Tu"/>
    <property type="match status" value="1"/>
</dbReference>
<dbReference type="Proteomes" id="UP000250462">
    <property type="component" value="Unassembled WGS sequence"/>
</dbReference>